<gene>
    <name evidence="2" type="ORF">FTO68_10495</name>
</gene>
<dbReference type="PANTHER" id="PTHR43384:SF15">
    <property type="entry name" value="ATP-BINDING PROTEIN"/>
    <property type="match status" value="1"/>
</dbReference>
<reference evidence="2 3" key="1">
    <citation type="submission" date="2019-08" db="EMBL/GenBank/DDBJ databases">
        <authorList>
            <person name="Chen S.-C."/>
            <person name="Lai M.-C."/>
            <person name="You Y.-T."/>
        </authorList>
    </citation>
    <scope>NUCLEOTIDE SEQUENCE [LARGE SCALE GENOMIC DNA]</scope>
    <source>
        <strain evidence="2 3">P2F9704a</strain>
    </source>
</reference>
<organism evidence="2 3">
    <name type="scientific">Methanocalculus taiwanensis</name>
    <dbReference type="NCBI Taxonomy" id="106207"/>
    <lineage>
        <taxon>Archaea</taxon>
        <taxon>Methanobacteriati</taxon>
        <taxon>Methanobacteriota</taxon>
        <taxon>Stenosarchaea group</taxon>
        <taxon>Methanomicrobia</taxon>
        <taxon>Methanomicrobiales</taxon>
        <taxon>Methanocalculaceae</taxon>
        <taxon>Methanocalculus</taxon>
    </lineage>
</organism>
<accession>A0ABD4TP38</accession>
<dbReference type="PANTHER" id="PTHR43384">
    <property type="entry name" value="SEPTUM SITE-DETERMINING PROTEIN MIND HOMOLOG, CHLOROPLASTIC-RELATED"/>
    <property type="match status" value="1"/>
</dbReference>
<comment type="caution">
    <text evidence="2">The sequence shown here is derived from an EMBL/GenBank/DDBJ whole genome shotgun (WGS) entry which is preliminary data.</text>
</comment>
<protein>
    <submittedName>
        <fullName evidence="2">AAA family ATPase</fullName>
    </submittedName>
</protein>
<sequence>MKTLVTMGRGGTGKTSFTALAAKHFIAKAQTPILLVDLDPDQNLAEMVGIDLDKEGVKTIADLISETFIKRGGTTTGIAPTERIESRIWEDGLYEGGSFDLIAVGTKWVEGCYCLPDSALKGALATITKNYRYVLIDSPAGLEHLNRKVASQVDDIFDIMGPSHKSFEHVKRAHRIIREVKIGMNRFFIVGGYLFPESEEERAKTTLPHEYLGKVVQDPLVQEYVLSGRSLLDLPDDTPGYLSVKEILGKAGY</sequence>
<dbReference type="PIRSF" id="PIRSF005647">
    <property type="entry name" value="CooC"/>
    <property type="match status" value="1"/>
</dbReference>
<dbReference type="RefSeq" id="WP_255333375.1">
    <property type="nucleotide sequence ID" value="NZ_VOTZ01000028.1"/>
</dbReference>
<evidence type="ECO:0000313" key="2">
    <source>
        <dbReference type="EMBL" id="MCQ1539407.1"/>
    </source>
</evidence>
<dbReference type="EMBL" id="VOTZ01000028">
    <property type="protein sequence ID" value="MCQ1539407.1"/>
    <property type="molecule type" value="Genomic_DNA"/>
</dbReference>
<dbReference type="InterPro" id="IPR050625">
    <property type="entry name" value="ParA/MinD_ATPase"/>
</dbReference>
<dbReference type="Proteomes" id="UP001524383">
    <property type="component" value="Unassembled WGS sequence"/>
</dbReference>
<dbReference type="Pfam" id="PF13614">
    <property type="entry name" value="AAA_31"/>
    <property type="match status" value="1"/>
</dbReference>
<keyword evidence="3" id="KW-1185">Reference proteome</keyword>
<dbReference type="AlphaFoldDB" id="A0ABD4TP38"/>
<evidence type="ECO:0000259" key="1">
    <source>
        <dbReference type="Pfam" id="PF13614"/>
    </source>
</evidence>
<dbReference type="InterPro" id="IPR014433">
    <property type="entry name" value="CooC"/>
</dbReference>
<feature type="domain" description="AAA" evidence="1">
    <location>
        <begin position="8"/>
        <end position="185"/>
    </location>
</feature>
<dbReference type="InterPro" id="IPR027417">
    <property type="entry name" value="P-loop_NTPase"/>
</dbReference>
<dbReference type="Gene3D" id="3.40.50.300">
    <property type="entry name" value="P-loop containing nucleotide triphosphate hydrolases"/>
    <property type="match status" value="1"/>
</dbReference>
<dbReference type="InterPro" id="IPR025669">
    <property type="entry name" value="AAA_dom"/>
</dbReference>
<evidence type="ECO:0000313" key="3">
    <source>
        <dbReference type="Proteomes" id="UP001524383"/>
    </source>
</evidence>
<dbReference type="SUPFAM" id="SSF52540">
    <property type="entry name" value="P-loop containing nucleoside triphosphate hydrolases"/>
    <property type="match status" value="1"/>
</dbReference>
<name>A0ABD4TP38_9EURY</name>
<proteinExistence type="predicted"/>